<feature type="compositionally biased region" description="Basic and acidic residues" evidence="1">
    <location>
        <begin position="353"/>
        <end position="363"/>
    </location>
</feature>
<feature type="compositionally biased region" description="Low complexity" evidence="1">
    <location>
        <begin position="78"/>
        <end position="100"/>
    </location>
</feature>
<proteinExistence type="predicted"/>
<evidence type="ECO:0000313" key="2">
    <source>
        <dbReference type="Proteomes" id="UP000504611"/>
    </source>
</evidence>
<dbReference type="KEGG" id="ncc:104960727"/>
<dbReference type="AlphaFoldDB" id="A0A6I9PNU0"/>
<dbReference type="OrthoDB" id="6426227at2759"/>
<gene>
    <name evidence="3" type="primary">LOC104960727</name>
</gene>
<sequence length="476" mass="51879">VLEQSGLWPPVYGGRGPPSHLQHHQVYSRSSFLRQQELYALQHQHQQQQRAMEHMQRHSIAQRKQEEHAITIEESPHESSASRTPSSSSTASSHVAKPFSHTPPPPKTPTPSPGMCPSSRQSPCYHSPSRRSHPPNPLTPAPSPAAAAPRSPALSPAPSHLSKGLERGSDRGEGQPPQDYPQSLEPDLPPVYTYPPITMGYKAGPSPPEARLAQQATVEAEPAEPHSKPRPHPFHITVEEERGEEEEEDRDCEVVESRSTVVIEEKEVKGFSEPKSEISGLPPCPSPALIQDSACPATGKTLKVELSLGCPGQKAGLEEPQISKEQEDDNKHGIEDMEGEKLGPEPTECTVFVEEKVEDKEGENVEVVEDEEEEKEIPGENSVEVRCVSPGPPPSSDTLLPPTPGTAAQTQGAYMWSLELLIAATLCASRDALYPPAPAVRTPSPPPHHGMEILGELAELEIQQRSREKDAEGEFI</sequence>
<dbReference type="PANTHER" id="PTHR12505:SF22">
    <property type="entry name" value="BAH AND COILED-COIL DOMAIN-CONTAINING PROTEIN 1"/>
    <property type="match status" value="1"/>
</dbReference>
<feature type="region of interest" description="Disordered" evidence="1">
    <location>
        <begin position="312"/>
        <end position="408"/>
    </location>
</feature>
<dbReference type="PANTHER" id="PTHR12505">
    <property type="entry name" value="PHD FINGER TRANSCRIPTION FACTOR"/>
    <property type="match status" value="1"/>
</dbReference>
<evidence type="ECO:0000256" key="1">
    <source>
        <dbReference type="SAM" id="MobiDB-lite"/>
    </source>
</evidence>
<feature type="compositionally biased region" description="Basic and acidic residues" evidence="1">
    <location>
        <begin position="163"/>
        <end position="173"/>
    </location>
</feature>
<feature type="compositionally biased region" description="Acidic residues" evidence="1">
    <location>
        <begin position="241"/>
        <end position="251"/>
    </location>
</feature>
<feature type="non-terminal residue" evidence="3">
    <location>
        <position position="1"/>
    </location>
</feature>
<feature type="compositionally biased region" description="Basic and acidic residues" evidence="1">
    <location>
        <begin position="263"/>
        <end position="276"/>
    </location>
</feature>
<dbReference type="Proteomes" id="UP000504611">
    <property type="component" value="Unplaced"/>
</dbReference>
<dbReference type="InterPro" id="IPR052429">
    <property type="entry name" value="BAH_domain_protein"/>
</dbReference>
<accession>A0A6I9PNU0</accession>
<name>A0A6I9PNU0_9TELE</name>
<feature type="region of interest" description="Disordered" evidence="1">
    <location>
        <begin position="42"/>
        <end position="285"/>
    </location>
</feature>
<evidence type="ECO:0000313" key="3">
    <source>
        <dbReference type="RefSeq" id="XP_010787186.1"/>
    </source>
</evidence>
<feature type="region of interest" description="Disordered" evidence="1">
    <location>
        <begin position="1"/>
        <end position="22"/>
    </location>
</feature>
<reference evidence="3" key="1">
    <citation type="submission" date="2025-08" db="UniProtKB">
        <authorList>
            <consortium name="RefSeq"/>
        </authorList>
    </citation>
    <scope>IDENTIFICATION</scope>
    <source>
        <tissue evidence="3">Muscle</tissue>
    </source>
</reference>
<protein>
    <submittedName>
        <fullName evidence="3">BAH and coiled-coil domain-containing protein 1-like</fullName>
    </submittedName>
</protein>
<feature type="compositionally biased region" description="Basic and acidic residues" evidence="1">
    <location>
        <begin position="63"/>
        <end position="77"/>
    </location>
</feature>
<keyword evidence="2" id="KW-1185">Reference proteome</keyword>
<feature type="compositionally biased region" description="Acidic residues" evidence="1">
    <location>
        <begin position="364"/>
        <end position="375"/>
    </location>
</feature>
<dbReference type="RefSeq" id="XP_010787186.1">
    <property type="nucleotide sequence ID" value="XM_010788884.1"/>
</dbReference>
<feature type="compositionally biased region" description="Basic and acidic residues" evidence="1">
    <location>
        <begin position="321"/>
        <end position="343"/>
    </location>
</feature>
<feature type="compositionally biased region" description="Pro residues" evidence="1">
    <location>
        <begin position="101"/>
        <end position="114"/>
    </location>
</feature>
<feature type="compositionally biased region" description="Low complexity" evidence="1">
    <location>
        <begin position="144"/>
        <end position="162"/>
    </location>
</feature>
<organism evidence="2 3">
    <name type="scientific">Notothenia coriiceps</name>
    <name type="common">black rockcod</name>
    <dbReference type="NCBI Taxonomy" id="8208"/>
    <lineage>
        <taxon>Eukaryota</taxon>
        <taxon>Metazoa</taxon>
        <taxon>Chordata</taxon>
        <taxon>Craniata</taxon>
        <taxon>Vertebrata</taxon>
        <taxon>Euteleostomi</taxon>
        <taxon>Actinopterygii</taxon>
        <taxon>Neopterygii</taxon>
        <taxon>Teleostei</taxon>
        <taxon>Neoteleostei</taxon>
        <taxon>Acanthomorphata</taxon>
        <taxon>Eupercaria</taxon>
        <taxon>Perciformes</taxon>
        <taxon>Notothenioidei</taxon>
        <taxon>Nototheniidae</taxon>
        <taxon>Notothenia</taxon>
    </lineage>
</organism>
<feature type="compositionally biased region" description="Pro residues" evidence="1">
    <location>
        <begin position="134"/>
        <end position="143"/>
    </location>
</feature>
<dbReference type="GeneID" id="104960727"/>